<dbReference type="InterPro" id="IPR014718">
    <property type="entry name" value="GH-type_carb-bd"/>
</dbReference>
<dbReference type="SUPFAM" id="SSF74650">
    <property type="entry name" value="Galactose mutarotase-like"/>
    <property type="match status" value="1"/>
</dbReference>
<accession>A0A842IUD2</accession>
<dbReference type="InterPro" id="IPR011013">
    <property type="entry name" value="Gal_mutarotase_sf_dom"/>
</dbReference>
<protein>
    <submittedName>
        <fullName evidence="4">Aldose 1-epimerase family protein</fullName>
    </submittedName>
</protein>
<organism evidence="4 5">
    <name type="scientific">Winogradskyella flava</name>
    <dbReference type="NCBI Taxonomy" id="1884876"/>
    <lineage>
        <taxon>Bacteria</taxon>
        <taxon>Pseudomonadati</taxon>
        <taxon>Bacteroidota</taxon>
        <taxon>Flavobacteriia</taxon>
        <taxon>Flavobacteriales</taxon>
        <taxon>Flavobacteriaceae</taxon>
        <taxon>Winogradskyella</taxon>
    </lineage>
</organism>
<evidence type="ECO:0000256" key="3">
    <source>
        <dbReference type="ARBA" id="ARBA00022837"/>
    </source>
</evidence>
<sequence length="296" mass="34053">MYSLKNDQLRIRIKHEGAELCSITSVTSNLEFLWQADPKFWESHAPNLFPIIGVMKDNTYYVNGKAYNMPKHGFVRHNESFEVVSKSDTKMTFKLNSNNELKVLYPFDFEFLLTYELIENALHVHHSVKNLDDKTLYFSLGGHPAFNCPLHENEHYTDYVLKFENSETSRSYILNMASGLVTDKTKSVFTKCDEIELQPDLFNEDALIFKDLSSRKVTLKHKEKGNILSVIFDKFPYLGIWAKPNAPYVCIEPWIGIADSENTNQQLSEKEGIVALKSNSTFSATYSIEIDQTHLV</sequence>
<evidence type="ECO:0000256" key="1">
    <source>
        <dbReference type="ARBA" id="ARBA00001913"/>
    </source>
</evidence>
<dbReference type="GO" id="GO:0030246">
    <property type="term" value="F:carbohydrate binding"/>
    <property type="evidence" value="ECO:0007669"/>
    <property type="project" value="InterPro"/>
</dbReference>
<dbReference type="InterPro" id="IPR037481">
    <property type="entry name" value="LacX"/>
</dbReference>
<dbReference type="Proteomes" id="UP000533900">
    <property type="component" value="Unassembled WGS sequence"/>
</dbReference>
<dbReference type="GO" id="GO:0005975">
    <property type="term" value="P:carbohydrate metabolic process"/>
    <property type="evidence" value="ECO:0007669"/>
    <property type="project" value="InterPro"/>
</dbReference>
<evidence type="ECO:0000256" key="2">
    <source>
        <dbReference type="ARBA" id="ARBA00011245"/>
    </source>
</evidence>
<reference evidence="4" key="1">
    <citation type="submission" date="2020-08" db="EMBL/GenBank/DDBJ databases">
        <title>Winogradskyella ouciana sp. nov., isolated from the hadal seawater of the Mariana Trench.</title>
        <authorList>
            <person name="He X."/>
        </authorList>
    </citation>
    <scope>NUCLEOTIDE SEQUENCE [LARGE SCALE GENOMIC DNA]</scope>
    <source>
        <strain evidence="4">KCTC 52348</strain>
    </source>
</reference>
<dbReference type="CDD" id="cd09024">
    <property type="entry name" value="Aldose_epim_lacX"/>
    <property type="match status" value="1"/>
</dbReference>
<name>A0A842IUD2_9FLAO</name>
<comment type="subunit">
    <text evidence="2">Monomer.</text>
</comment>
<keyword evidence="3" id="KW-0106">Calcium</keyword>
<dbReference type="AlphaFoldDB" id="A0A842IUD2"/>
<evidence type="ECO:0000313" key="4">
    <source>
        <dbReference type="EMBL" id="MBC2845366.1"/>
    </source>
</evidence>
<proteinExistence type="predicted"/>
<dbReference type="GO" id="GO:0016853">
    <property type="term" value="F:isomerase activity"/>
    <property type="evidence" value="ECO:0007669"/>
    <property type="project" value="InterPro"/>
</dbReference>
<dbReference type="Pfam" id="PF01263">
    <property type="entry name" value="Aldose_epim"/>
    <property type="match status" value="1"/>
</dbReference>
<dbReference type="EMBL" id="JACLCP010000002">
    <property type="protein sequence ID" value="MBC2845366.1"/>
    <property type="molecule type" value="Genomic_DNA"/>
</dbReference>
<dbReference type="InterPro" id="IPR008183">
    <property type="entry name" value="Aldose_1/G6P_1-epimerase"/>
</dbReference>
<comment type="caution">
    <text evidence="4">The sequence shown here is derived from an EMBL/GenBank/DDBJ whole genome shotgun (WGS) entry which is preliminary data.</text>
</comment>
<dbReference type="Gene3D" id="2.70.98.10">
    <property type="match status" value="1"/>
</dbReference>
<keyword evidence="5" id="KW-1185">Reference proteome</keyword>
<evidence type="ECO:0000313" key="5">
    <source>
        <dbReference type="Proteomes" id="UP000533900"/>
    </source>
</evidence>
<dbReference type="RefSeq" id="WP_185789067.1">
    <property type="nucleotide sequence ID" value="NZ_JACLCP010000002.1"/>
</dbReference>
<gene>
    <name evidence="4" type="ORF">H7F21_09705</name>
</gene>
<comment type="cofactor">
    <cofactor evidence="1">
        <name>Ca(2+)</name>
        <dbReference type="ChEBI" id="CHEBI:29108"/>
    </cofactor>
</comment>